<dbReference type="Proteomes" id="UP000569329">
    <property type="component" value="Unassembled WGS sequence"/>
</dbReference>
<feature type="transmembrane region" description="Helical" evidence="2">
    <location>
        <begin position="145"/>
        <end position="165"/>
    </location>
</feature>
<feature type="transmembrane region" description="Helical" evidence="2">
    <location>
        <begin position="304"/>
        <end position="322"/>
    </location>
</feature>
<accession>A0A839E4J4</accession>
<feature type="transmembrane region" description="Helical" evidence="2">
    <location>
        <begin position="357"/>
        <end position="374"/>
    </location>
</feature>
<dbReference type="RefSeq" id="WP_182545094.1">
    <property type="nucleotide sequence ID" value="NZ_JACGWZ010000004.1"/>
</dbReference>
<name>A0A839E4J4_9PSEU</name>
<feature type="transmembrane region" description="Helical" evidence="2">
    <location>
        <begin position="442"/>
        <end position="464"/>
    </location>
</feature>
<feature type="transmembrane region" description="Helical" evidence="2">
    <location>
        <begin position="380"/>
        <end position="397"/>
    </location>
</feature>
<evidence type="ECO:0000313" key="3">
    <source>
        <dbReference type="EMBL" id="MBA8825838.1"/>
    </source>
</evidence>
<keyword evidence="2" id="KW-1133">Transmembrane helix</keyword>
<keyword evidence="2" id="KW-0472">Membrane</keyword>
<evidence type="ECO:0000313" key="4">
    <source>
        <dbReference type="Proteomes" id="UP000569329"/>
    </source>
</evidence>
<dbReference type="PANTHER" id="PTHR38434:SF1">
    <property type="entry name" value="BLL2549 PROTEIN"/>
    <property type="match status" value="1"/>
</dbReference>
<feature type="transmembrane region" description="Helical" evidence="2">
    <location>
        <begin position="171"/>
        <end position="192"/>
    </location>
</feature>
<gene>
    <name evidence="3" type="ORF">FHX42_003204</name>
</gene>
<evidence type="ECO:0000256" key="2">
    <source>
        <dbReference type="SAM" id="Phobius"/>
    </source>
</evidence>
<evidence type="ECO:0000256" key="1">
    <source>
        <dbReference type="SAM" id="MobiDB-lite"/>
    </source>
</evidence>
<protein>
    <submittedName>
        <fullName evidence="3">Putative membrane protein</fullName>
    </submittedName>
</protein>
<feature type="transmembrane region" description="Helical" evidence="2">
    <location>
        <begin position="473"/>
        <end position="497"/>
    </location>
</feature>
<dbReference type="Pfam" id="PF10101">
    <property type="entry name" value="DUF2339"/>
    <property type="match status" value="1"/>
</dbReference>
<sequence>MTEPERDEALLAVADELTVVGQRLVALSDAVRVRAAEPSGQPSRGSRPVPPAEPLSPEGPTEAEEEWGAEDEAPPPRDLGERWAAGRVLAWVGGAVTLLGVVFLLVLAVQRGWLSPTFRVLGGVGLGAALLGAGYWVYRRSGNRTGGYALAATGFAVLYLDVVAATTLYGYLPVAGGLGAGLLIAGGGLLLADHWRAQPLAVGAVLGCAVCSPLITQRPDAVLIGFLVLLQVAAAPVQLRHGWSRLTVAAALPGVLAALIADMWALVLPVDRLAIVIAVSVVALVGVVVATMTARVRPHDGTTAIGMLVASPAPVLLAAPLLERVEAGFLASGVGAALLVLWGAARFTSSARLPSRFVATAGAAGAVAVVQATTTFLDSSTWAIALLCEALLLVLAARGLRSGGALLGALCYAAVGFCAALVHDIPPLALLDLSGAEGVPGVLVGLLVTATVVAIPATATRLAVLPGLPRAPVLWGFAGILLLYATSSATMAVVLLVREDRAGFLTGHVLITLSWVVAAIVLLLRGVRVSYLRMAGVVLLPVSLAKLFLFDLATLDGFARVVAFLCTGLVLLAAGVRYARLIAGEAND</sequence>
<feature type="transmembrane region" description="Helical" evidence="2">
    <location>
        <begin position="503"/>
        <end position="524"/>
    </location>
</feature>
<keyword evidence="2" id="KW-0812">Transmembrane</keyword>
<feature type="transmembrane region" description="Helical" evidence="2">
    <location>
        <begin position="561"/>
        <end position="579"/>
    </location>
</feature>
<dbReference type="PANTHER" id="PTHR38434">
    <property type="entry name" value="BLL2549 PROTEIN"/>
    <property type="match status" value="1"/>
</dbReference>
<organism evidence="3 4">
    <name type="scientific">Halosaccharopolyspora lacisalsi</name>
    <dbReference type="NCBI Taxonomy" id="1000566"/>
    <lineage>
        <taxon>Bacteria</taxon>
        <taxon>Bacillati</taxon>
        <taxon>Actinomycetota</taxon>
        <taxon>Actinomycetes</taxon>
        <taxon>Pseudonocardiales</taxon>
        <taxon>Pseudonocardiaceae</taxon>
        <taxon>Halosaccharopolyspora</taxon>
    </lineage>
</organism>
<feature type="transmembrane region" description="Helical" evidence="2">
    <location>
        <begin position="328"/>
        <end position="345"/>
    </location>
</feature>
<feature type="transmembrane region" description="Helical" evidence="2">
    <location>
        <begin position="531"/>
        <end position="549"/>
    </location>
</feature>
<feature type="transmembrane region" description="Helical" evidence="2">
    <location>
        <begin position="120"/>
        <end position="138"/>
    </location>
</feature>
<proteinExistence type="predicted"/>
<feature type="transmembrane region" description="Helical" evidence="2">
    <location>
        <begin position="246"/>
        <end position="267"/>
    </location>
</feature>
<dbReference type="InterPro" id="IPR019286">
    <property type="entry name" value="DUF2339_TM"/>
</dbReference>
<dbReference type="EMBL" id="JACGWZ010000004">
    <property type="protein sequence ID" value="MBA8825838.1"/>
    <property type="molecule type" value="Genomic_DNA"/>
</dbReference>
<feature type="region of interest" description="Disordered" evidence="1">
    <location>
        <begin position="34"/>
        <end position="78"/>
    </location>
</feature>
<dbReference type="AlphaFoldDB" id="A0A839E4J4"/>
<feature type="compositionally biased region" description="Acidic residues" evidence="1">
    <location>
        <begin position="61"/>
        <end position="73"/>
    </location>
</feature>
<feature type="transmembrane region" description="Helical" evidence="2">
    <location>
        <begin position="88"/>
        <end position="108"/>
    </location>
</feature>
<keyword evidence="4" id="KW-1185">Reference proteome</keyword>
<feature type="transmembrane region" description="Helical" evidence="2">
    <location>
        <begin position="221"/>
        <end position="239"/>
    </location>
</feature>
<feature type="transmembrane region" description="Helical" evidence="2">
    <location>
        <begin position="404"/>
        <end position="422"/>
    </location>
</feature>
<feature type="transmembrane region" description="Helical" evidence="2">
    <location>
        <begin position="199"/>
        <end position="215"/>
    </location>
</feature>
<comment type="caution">
    <text evidence="3">The sequence shown here is derived from an EMBL/GenBank/DDBJ whole genome shotgun (WGS) entry which is preliminary data.</text>
</comment>
<feature type="transmembrane region" description="Helical" evidence="2">
    <location>
        <begin position="273"/>
        <end position="292"/>
    </location>
</feature>
<reference evidence="3 4" key="1">
    <citation type="submission" date="2020-07" db="EMBL/GenBank/DDBJ databases">
        <title>Sequencing the genomes of 1000 actinobacteria strains.</title>
        <authorList>
            <person name="Klenk H.-P."/>
        </authorList>
    </citation>
    <scope>NUCLEOTIDE SEQUENCE [LARGE SCALE GENOMIC DNA]</scope>
    <source>
        <strain evidence="3 4">DSM 45975</strain>
    </source>
</reference>